<dbReference type="CDD" id="cd07440">
    <property type="entry name" value="RGS"/>
    <property type="match status" value="1"/>
</dbReference>
<evidence type="ECO:0000313" key="4">
    <source>
        <dbReference type="Proteomes" id="UP000078561"/>
    </source>
</evidence>
<dbReference type="OMA" id="NLAFWIA"/>
<accession>A0A163KTR5</accession>
<keyword evidence="4" id="KW-1185">Reference proteome</keyword>
<dbReference type="InterPro" id="IPR016137">
    <property type="entry name" value="RGS"/>
</dbReference>
<dbReference type="InterPro" id="IPR044926">
    <property type="entry name" value="RGS_subdomain_2"/>
</dbReference>
<dbReference type="STRING" id="4829.A0A163KTR5"/>
<sequence length="283" mass="31882">MESPLPQTLEQLLSDTDSELFQDYQHYLEQSFCCENLYFWLDVQEYNDLCGQLEHDGEGFQYLQEQAARKLSPTHQVLFHVLQQKCHAMIDTYIRPNSNQEINIPCELRQELLDQIFTVGNYHPRIFTRISKSVVELMRVNAFIPWISSYSTSTATPLSFSPQSPCLSTTSTSTSTCGIQTASSSPTALSFSFVVDRWYSLNKTKPLCRSGSMDSSTSMDMMDDNDHGISLDLSPMGSSPPPSPTTSSSPPASARYRSMLQRVKHSFLPHPSTIKPTKINHSS</sequence>
<evidence type="ECO:0000313" key="3">
    <source>
        <dbReference type="EMBL" id="SAL98309.1"/>
    </source>
</evidence>
<name>A0A163KTR5_ABSGL</name>
<evidence type="ECO:0000256" key="1">
    <source>
        <dbReference type="SAM" id="MobiDB-lite"/>
    </source>
</evidence>
<dbReference type="InParanoid" id="A0A163KTR5"/>
<dbReference type="OrthoDB" id="10266999at2759"/>
<dbReference type="PANTHER" id="PTHR10845">
    <property type="entry name" value="REGULATOR OF G PROTEIN SIGNALING"/>
    <property type="match status" value="1"/>
</dbReference>
<feature type="compositionally biased region" description="Low complexity" evidence="1">
    <location>
        <begin position="245"/>
        <end position="254"/>
    </location>
</feature>
<feature type="region of interest" description="Disordered" evidence="1">
    <location>
        <begin position="209"/>
        <end position="283"/>
    </location>
</feature>
<dbReference type="SMART" id="SM00315">
    <property type="entry name" value="RGS"/>
    <property type="match status" value="1"/>
</dbReference>
<dbReference type="EMBL" id="LT552062">
    <property type="protein sequence ID" value="SAL98309.1"/>
    <property type="molecule type" value="Genomic_DNA"/>
</dbReference>
<dbReference type="AlphaFoldDB" id="A0A163KTR5"/>
<organism evidence="3">
    <name type="scientific">Absidia glauca</name>
    <name type="common">Pin mould</name>
    <dbReference type="NCBI Taxonomy" id="4829"/>
    <lineage>
        <taxon>Eukaryota</taxon>
        <taxon>Fungi</taxon>
        <taxon>Fungi incertae sedis</taxon>
        <taxon>Mucoromycota</taxon>
        <taxon>Mucoromycotina</taxon>
        <taxon>Mucoromycetes</taxon>
        <taxon>Mucorales</taxon>
        <taxon>Cunninghamellaceae</taxon>
        <taxon>Absidia</taxon>
    </lineage>
</organism>
<evidence type="ECO:0000259" key="2">
    <source>
        <dbReference type="PROSITE" id="PS50132"/>
    </source>
</evidence>
<protein>
    <recommendedName>
        <fullName evidence="2">RGS domain-containing protein</fullName>
    </recommendedName>
</protein>
<dbReference type="Gene3D" id="1.10.167.10">
    <property type="entry name" value="Regulator of G-protein Signalling 4, domain 2"/>
    <property type="match status" value="1"/>
</dbReference>
<dbReference type="PROSITE" id="PS50132">
    <property type="entry name" value="RGS"/>
    <property type="match status" value="1"/>
</dbReference>
<dbReference type="Proteomes" id="UP000078561">
    <property type="component" value="Unassembled WGS sequence"/>
</dbReference>
<dbReference type="PANTHER" id="PTHR10845:SF192">
    <property type="entry name" value="DOUBLE HIT, ISOFORM B"/>
    <property type="match status" value="1"/>
</dbReference>
<feature type="domain" description="RGS" evidence="2">
    <location>
        <begin position="24"/>
        <end position="149"/>
    </location>
</feature>
<reference evidence="3" key="1">
    <citation type="submission" date="2016-04" db="EMBL/GenBank/DDBJ databases">
        <authorList>
            <person name="Evans L.H."/>
            <person name="Alamgir A."/>
            <person name="Owens N."/>
            <person name="Weber N.D."/>
            <person name="Virtaneva K."/>
            <person name="Barbian K."/>
            <person name="Babar A."/>
            <person name="Rosenke K."/>
        </authorList>
    </citation>
    <scope>NUCLEOTIDE SEQUENCE [LARGE SCALE GENOMIC DNA]</scope>
    <source>
        <strain evidence="3">CBS 101.48</strain>
    </source>
</reference>
<dbReference type="Pfam" id="PF00615">
    <property type="entry name" value="RGS"/>
    <property type="match status" value="1"/>
</dbReference>
<dbReference type="InterPro" id="IPR036305">
    <property type="entry name" value="RGS_sf"/>
</dbReference>
<dbReference type="SUPFAM" id="SSF48097">
    <property type="entry name" value="Regulator of G-protein signaling, RGS"/>
    <property type="match status" value="1"/>
</dbReference>
<proteinExistence type="predicted"/>
<gene>
    <name evidence="3" type="primary">ABSGL_03838.1 scaffold 4673</name>
</gene>